<dbReference type="AlphaFoldDB" id="A0A1H2WH05"/>
<dbReference type="NCBIfam" id="TIGR02837">
    <property type="entry name" value="spore_II_R"/>
    <property type="match status" value="1"/>
</dbReference>
<evidence type="ECO:0000313" key="1">
    <source>
        <dbReference type="EMBL" id="SDW79299.1"/>
    </source>
</evidence>
<name>A0A1H2WH05_9FIRM</name>
<gene>
    <name evidence="1" type="ORF">SAMN05660923_01240</name>
</gene>
<dbReference type="EMBL" id="FNNG01000004">
    <property type="protein sequence ID" value="SDW79299.1"/>
    <property type="molecule type" value="Genomic_DNA"/>
</dbReference>
<sequence length="228" mass="26248">MIQVKKNLGGINMKFRKGIICLVLLFVFIYLIQPYEDMEEPSVEGFKDNIIRFHIVANSDKEEDQLLKLKVRDELLKETQVKFENSKSLDETRSIINENLNYIKSLAEEVIKREGKNFPVEVHFGNINFPTRKYGDIVLPAGEYETLQVTIGEGKGKNWWCVMFPPLCFVDANHSHAVKSDQDLKKTIIGEDTSLLHANKEPPIILKSKVVEVYQKTKTYLADFLAKK</sequence>
<protein>
    <submittedName>
        <fullName evidence="1">Stage II sporulation protein R</fullName>
    </submittedName>
</protein>
<dbReference type="Pfam" id="PF09551">
    <property type="entry name" value="Spore_II_R"/>
    <property type="match status" value="1"/>
</dbReference>
<evidence type="ECO:0000313" key="2">
    <source>
        <dbReference type="Proteomes" id="UP000198828"/>
    </source>
</evidence>
<proteinExistence type="predicted"/>
<reference evidence="1 2" key="1">
    <citation type="submission" date="2016-10" db="EMBL/GenBank/DDBJ databases">
        <authorList>
            <person name="de Groot N.N."/>
        </authorList>
    </citation>
    <scope>NUCLEOTIDE SEQUENCE [LARGE SCALE GENOMIC DNA]</scope>
    <source>
        <strain evidence="1 2">DSM 23310</strain>
    </source>
</reference>
<keyword evidence="2" id="KW-1185">Reference proteome</keyword>
<dbReference type="InterPro" id="IPR014202">
    <property type="entry name" value="Spore_II_R"/>
</dbReference>
<dbReference type="Proteomes" id="UP000198828">
    <property type="component" value="Unassembled WGS sequence"/>
</dbReference>
<accession>A0A1H2WH05</accession>
<organism evidence="1 2">
    <name type="scientific">Tepidimicrobium xylanilyticum</name>
    <dbReference type="NCBI Taxonomy" id="1123352"/>
    <lineage>
        <taxon>Bacteria</taxon>
        <taxon>Bacillati</taxon>
        <taxon>Bacillota</taxon>
        <taxon>Tissierellia</taxon>
        <taxon>Tissierellales</taxon>
        <taxon>Tepidimicrobiaceae</taxon>
        <taxon>Tepidimicrobium</taxon>
    </lineage>
</organism>